<name>A0A2K8T8U6_9NOSO</name>
<proteinExistence type="predicted"/>
<feature type="domain" description="Filamentous haemagglutinin FhaB/tRNA nuclease CdiA-like TPS" evidence="1">
    <location>
        <begin position="36"/>
        <end position="147"/>
    </location>
</feature>
<sequence length="163" mass="17203">MSGITQDWRCWCTSLVVGGVLIASLQDRVFGQITPDNTLPNNSVVTPNGNTLNITGGTQSGGNLFHSFREFSVSPGGTASFNNAVDIQNIISRVTGGSASTIDGIIRANGTANLFLINPNGIIFGQNVSLIFGGSFVATTANALQLEILDFLALLRKISLRRC</sequence>
<evidence type="ECO:0000313" key="2">
    <source>
        <dbReference type="EMBL" id="AUB43495.1"/>
    </source>
</evidence>
<dbReference type="InterPro" id="IPR011050">
    <property type="entry name" value="Pectin_lyase_fold/virulence"/>
</dbReference>
<accession>A0A2K8T8U6</accession>
<dbReference type="SMART" id="SM00912">
    <property type="entry name" value="Haemagg_act"/>
    <property type="match status" value="1"/>
</dbReference>
<dbReference type="Proteomes" id="UP000232003">
    <property type="component" value="Plasmid pNFSY06"/>
</dbReference>
<evidence type="ECO:0000313" key="3">
    <source>
        <dbReference type="Proteomes" id="UP000232003"/>
    </source>
</evidence>
<evidence type="ECO:0000259" key="1">
    <source>
        <dbReference type="SMART" id="SM00912"/>
    </source>
</evidence>
<dbReference type="Gene3D" id="2.160.20.10">
    <property type="entry name" value="Single-stranded right-handed beta-helix, Pectin lyase-like"/>
    <property type="match status" value="1"/>
</dbReference>
<dbReference type="NCBIfam" id="TIGR01901">
    <property type="entry name" value="adhes_NPXG"/>
    <property type="match status" value="1"/>
</dbReference>
<organism evidence="2 3">
    <name type="scientific">Nostoc flagelliforme CCNUN1</name>
    <dbReference type="NCBI Taxonomy" id="2038116"/>
    <lineage>
        <taxon>Bacteria</taxon>
        <taxon>Bacillati</taxon>
        <taxon>Cyanobacteriota</taxon>
        <taxon>Cyanophyceae</taxon>
        <taxon>Nostocales</taxon>
        <taxon>Nostocaceae</taxon>
        <taxon>Nostoc</taxon>
    </lineage>
</organism>
<gene>
    <name evidence="2" type="ORF">COO91_09676</name>
</gene>
<dbReference type="KEGG" id="nfl:COO91_09676"/>
<geneLocation type="plasmid" evidence="3">
    <name>pnfsy06</name>
</geneLocation>
<keyword evidence="2" id="KW-0614">Plasmid</keyword>
<dbReference type="InterPro" id="IPR008638">
    <property type="entry name" value="FhaB/CdiA-like_TPS"/>
</dbReference>
<reference evidence="2 3" key="1">
    <citation type="submission" date="2017-11" db="EMBL/GenBank/DDBJ databases">
        <title>Complete genome of a free-living desiccation-tolerant cyanobacterium and its photosynthetic adaptation to extreme terrestrial habitat.</title>
        <authorList>
            <person name="Shang J."/>
        </authorList>
    </citation>
    <scope>NUCLEOTIDE SEQUENCE [LARGE SCALE GENOMIC DNA]</scope>
    <source>
        <strain evidence="2 3">CCNUN1</strain>
        <plasmid evidence="3">pnfsy06</plasmid>
    </source>
</reference>
<keyword evidence="3" id="KW-1185">Reference proteome</keyword>
<dbReference type="SUPFAM" id="SSF51126">
    <property type="entry name" value="Pectin lyase-like"/>
    <property type="match status" value="1"/>
</dbReference>
<dbReference type="Pfam" id="PF05860">
    <property type="entry name" value="TPS"/>
    <property type="match status" value="1"/>
</dbReference>
<dbReference type="EMBL" id="CP024791">
    <property type="protein sequence ID" value="AUB43495.1"/>
    <property type="molecule type" value="Genomic_DNA"/>
</dbReference>
<protein>
    <submittedName>
        <fullName evidence="2">Large exoprotein involved in heme utilization or adhesion</fullName>
    </submittedName>
</protein>
<dbReference type="AlphaFoldDB" id="A0A2K8T8U6"/>
<dbReference type="InterPro" id="IPR012334">
    <property type="entry name" value="Pectin_lyas_fold"/>
</dbReference>